<feature type="active site" description="Charge relay system" evidence="4">
    <location>
        <position position="582"/>
    </location>
</feature>
<dbReference type="Pfam" id="PF00082">
    <property type="entry name" value="Peptidase_S8"/>
    <property type="match status" value="1"/>
</dbReference>
<evidence type="ECO:0000256" key="3">
    <source>
        <dbReference type="ARBA" id="ARBA00022825"/>
    </source>
</evidence>
<dbReference type="PRINTS" id="PR00723">
    <property type="entry name" value="SUBTILISIN"/>
</dbReference>
<dbReference type="CDD" id="cd04847">
    <property type="entry name" value="Peptidases_S8_Subtilisin_like_2"/>
    <property type="match status" value="1"/>
</dbReference>
<keyword evidence="2 4" id="KW-0378">Hydrolase</keyword>
<evidence type="ECO:0000313" key="7">
    <source>
        <dbReference type="Proteomes" id="UP000516439"/>
    </source>
</evidence>
<proteinExistence type="inferred from homology"/>
<dbReference type="SUPFAM" id="SSF52743">
    <property type="entry name" value="Subtilisin-like"/>
    <property type="match status" value="1"/>
</dbReference>
<accession>A0ABX6TL07</accession>
<comment type="similarity">
    <text evidence="4">Belongs to the peptidase S8 family.</text>
</comment>
<dbReference type="PROSITE" id="PS51892">
    <property type="entry name" value="SUBTILASE"/>
    <property type="match status" value="1"/>
</dbReference>
<dbReference type="InterPro" id="IPR015500">
    <property type="entry name" value="Peptidase_S8_subtilisin-rel"/>
</dbReference>
<evidence type="ECO:0000256" key="1">
    <source>
        <dbReference type="ARBA" id="ARBA00022670"/>
    </source>
</evidence>
<keyword evidence="1 4" id="KW-0645">Protease</keyword>
<gene>
    <name evidence="6" type="ORF">H9N25_00735</name>
</gene>
<evidence type="ECO:0000313" key="6">
    <source>
        <dbReference type="EMBL" id="QNR85070.1"/>
    </source>
</evidence>
<sequence>MPEFPHLNLTRKLFGAYNFPVGGSSNPNPLTVANLKNRKNHGNMLKSQLTHLQSSWDNHLETRREAGLPELYDSEIRPIYLQIDLDAFTLESIRHWGIEILSEQENGYIIGVSVDDFNSLRKKIEQFLESKGRYKDKAAQMWQINDGLQWRLDQILTPQLSNKWDQILDEEEYVVYAGIACYKFINDYPVRKENQSEDDFLGRIANWEAERDAAREARDDEAFARQDKLDDLIALYGGEQISGYIDFEDSYYVSFRIVGKGLKDIALSFPYLYELGEIDSYKLPEGLADGLVEIAPELEPPEADAPKICVIDSGIQEQHRLLEPAMDAGTSFSFVPGDVSVADRVNGGGHGTKVAGAVLYGKLIPKNGTHQLPFWIQNARVLNANNELPSGVDPAQLMIDIVEKFHPTRVFNLSIASDTAFAGTHMTPWAATIDKISYEKGKLFIIAAGNISRSSPLPNPGLKELLASGPVYPKYLFGLSSSKISNPAISAFSLTVGSVCHGNYDDLDKKSFGTRDLPSSFSRAGLGLWDMIKPDVVEYGGDFVHEKAGAKLLTNHESVSPELVSSTLGGGGAISKSSVGTSFAAPMVTHIAGWLLKEFPLLSAISYKALIVQAARLPENKFRHPDLNDLKCMGYGIPTLQRATQNSENRVTFLTEGIVTAKGADVFMIKVPKAVNRPGLDNEILLEITLNYRSTVRRTRKYTKSYLSSWLSWEISTPDESYQDFCNRVIKSIDNPKVINGGGKNGLPWTIFNRGNNGIVRDVKRQDSTTQKDWTIVSSNKLPDEFCIAVVGHHGWDKDLKSETSYSLVVSFEALDKNIPIYQQFEVENRVELEQEINV</sequence>
<dbReference type="RefSeq" id="WP_190327607.1">
    <property type="nucleotide sequence ID" value="NZ_CP061171.1"/>
</dbReference>
<evidence type="ECO:0000259" key="5">
    <source>
        <dbReference type="Pfam" id="PF00082"/>
    </source>
</evidence>
<dbReference type="Gene3D" id="3.40.50.200">
    <property type="entry name" value="Peptidase S8/S53 domain"/>
    <property type="match status" value="1"/>
</dbReference>
<evidence type="ECO:0000256" key="4">
    <source>
        <dbReference type="PROSITE-ProRule" id="PRU01240"/>
    </source>
</evidence>
<dbReference type="EMBL" id="CP061171">
    <property type="protein sequence ID" value="QNR85070.1"/>
    <property type="molecule type" value="Genomic_DNA"/>
</dbReference>
<dbReference type="InterPro" id="IPR000209">
    <property type="entry name" value="Peptidase_S8/S53_dom"/>
</dbReference>
<dbReference type="InterPro" id="IPR034074">
    <property type="entry name" value="Y4bN_pept_dom"/>
</dbReference>
<keyword evidence="3 4" id="KW-0720">Serine protease</keyword>
<feature type="active site" description="Charge relay system" evidence="4">
    <location>
        <position position="350"/>
    </location>
</feature>
<evidence type="ECO:0000256" key="2">
    <source>
        <dbReference type="ARBA" id="ARBA00022801"/>
    </source>
</evidence>
<feature type="active site" description="Charge relay system" evidence="4">
    <location>
        <position position="312"/>
    </location>
</feature>
<protein>
    <submittedName>
        <fullName evidence="6">S8 family serine peptidase</fullName>
    </submittedName>
</protein>
<feature type="domain" description="Peptidase S8/S53" evidence="5">
    <location>
        <begin position="305"/>
        <end position="620"/>
    </location>
</feature>
<organism evidence="6 7">
    <name type="scientific">Pedobacter riviphilus</name>
    <dbReference type="NCBI Taxonomy" id="2766984"/>
    <lineage>
        <taxon>Bacteria</taxon>
        <taxon>Pseudomonadati</taxon>
        <taxon>Bacteroidota</taxon>
        <taxon>Sphingobacteriia</taxon>
        <taxon>Sphingobacteriales</taxon>
        <taxon>Sphingobacteriaceae</taxon>
        <taxon>Pedobacter</taxon>
    </lineage>
</organism>
<name>A0ABX6TL07_9SPHI</name>
<reference evidence="6 7" key="1">
    <citation type="submission" date="2020-09" db="EMBL/GenBank/DDBJ databases">
        <title>Pedobacter sp. SW-16 isolated from soil near Yeocheon.</title>
        <authorList>
            <person name="Im H.S."/>
            <person name="Joung Y."/>
            <person name="Lee S.-S."/>
        </authorList>
    </citation>
    <scope>NUCLEOTIDE SEQUENCE [LARGE SCALE GENOMIC DNA]</scope>
    <source>
        <strain evidence="6 7">SW-16</strain>
    </source>
</reference>
<dbReference type="Proteomes" id="UP000516439">
    <property type="component" value="Chromosome"/>
</dbReference>
<dbReference type="InterPro" id="IPR036852">
    <property type="entry name" value="Peptidase_S8/S53_dom_sf"/>
</dbReference>
<keyword evidence="7" id="KW-1185">Reference proteome</keyword>